<gene>
    <name evidence="4" type="primary">hypD</name>
    <name evidence="4" type="ORF">KJ970_06120</name>
</gene>
<dbReference type="Gene3D" id="6.10.20.100">
    <property type="match status" value="1"/>
</dbReference>
<dbReference type="PANTHER" id="PTHR30149:SF0">
    <property type="entry name" value="HYDROGENASE MATURATION FACTOR HYPD"/>
    <property type="match status" value="1"/>
</dbReference>
<dbReference type="Pfam" id="PF01924">
    <property type="entry name" value="HypD"/>
    <property type="match status" value="1"/>
</dbReference>
<keyword evidence="3" id="KW-0408">Iron</keyword>
<dbReference type="PIRSF" id="PIRSF005622">
    <property type="entry name" value="Hydrgn_mat_hypD"/>
    <property type="match status" value="1"/>
</dbReference>
<dbReference type="GO" id="GO:0005506">
    <property type="term" value="F:iron ion binding"/>
    <property type="evidence" value="ECO:0007669"/>
    <property type="project" value="TreeGrafter"/>
</dbReference>
<comment type="similarity">
    <text evidence="1">Belongs to the HypD family.</text>
</comment>
<protein>
    <submittedName>
        <fullName evidence="4">Hydrogenase formation protein HypD</fullName>
    </submittedName>
</protein>
<dbReference type="Gene3D" id="3.40.50.11750">
    <property type="entry name" value="HypD, alpha/beta domain 1"/>
    <property type="match status" value="2"/>
</dbReference>
<dbReference type="NCBIfam" id="TIGR00075">
    <property type="entry name" value="hypD"/>
    <property type="match status" value="1"/>
</dbReference>
<proteinExistence type="inferred from homology"/>
<evidence type="ECO:0000313" key="5">
    <source>
        <dbReference type="Proteomes" id="UP000777784"/>
    </source>
</evidence>
<dbReference type="InterPro" id="IPR042243">
    <property type="entry name" value="HypD_1"/>
</dbReference>
<dbReference type="Proteomes" id="UP000777784">
    <property type="component" value="Unassembled WGS sequence"/>
</dbReference>
<dbReference type="GO" id="GO:0051604">
    <property type="term" value="P:protein maturation"/>
    <property type="evidence" value="ECO:0007669"/>
    <property type="project" value="TreeGrafter"/>
</dbReference>
<dbReference type="InterPro" id="IPR042244">
    <property type="entry name" value="HypD_2_sf"/>
</dbReference>
<dbReference type="InterPro" id="IPR002780">
    <property type="entry name" value="Hyd_form_HypD"/>
</dbReference>
<dbReference type="PANTHER" id="PTHR30149">
    <property type="entry name" value="HYDROGENASE PROTEIN ASSEMBLY PROTEIN HYPD"/>
    <property type="match status" value="1"/>
</dbReference>
<accession>A0A948RTX7</accession>
<evidence type="ECO:0000313" key="4">
    <source>
        <dbReference type="EMBL" id="MBU2690486.1"/>
    </source>
</evidence>
<dbReference type="GO" id="GO:0051539">
    <property type="term" value="F:4 iron, 4 sulfur cluster binding"/>
    <property type="evidence" value="ECO:0007669"/>
    <property type="project" value="TreeGrafter"/>
</dbReference>
<evidence type="ECO:0000256" key="2">
    <source>
        <dbReference type="ARBA" id="ARBA00022723"/>
    </source>
</evidence>
<sequence length="365" mass="39444">MSDDRIFSDSRSVSALLKQIKEVARGIPATVTFMEVCGTHTHAIGAAGLRRLLPEKIRLVSGPGCPVCVTPVGFLDRAEALAALPETVICTFGDLYRVPSSRGSLERAAAEGCSIQIVYSPRDALEIAAQHPQKRVIFLAVGFETTTPGIVATLAEAEERQLRNFMILPGNKIIPPALEALADDPELRLHGFILPGHVSVITGSDFYSFLASRFHLPAVVTGFTPADILRCVLELCRQVAEGEAKVVNHYGRVVTAKGNGVAQDLVKRYMEPADADWRGLGPIPGSGLALRKEWVHRDALEIPVPLPKTKEPEGCRCGDVLKGLIDPPECHLFNKGCSPDHPVGACMVSSEGSCAAWHRHERRVS</sequence>
<dbReference type="GO" id="GO:0070025">
    <property type="term" value="F:carbon monoxide binding"/>
    <property type="evidence" value="ECO:0007669"/>
    <property type="project" value="TreeGrafter"/>
</dbReference>
<dbReference type="AlphaFoldDB" id="A0A948RTX7"/>
<evidence type="ECO:0000256" key="1">
    <source>
        <dbReference type="ARBA" id="ARBA00007888"/>
    </source>
</evidence>
<comment type="caution">
    <text evidence="4">The sequence shown here is derived from an EMBL/GenBank/DDBJ whole genome shotgun (WGS) entry which is preliminary data.</text>
</comment>
<keyword evidence="2" id="KW-0479">Metal-binding</keyword>
<reference evidence="4" key="1">
    <citation type="submission" date="2021-05" db="EMBL/GenBank/DDBJ databases">
        <title>Energy efficiency and biological interactions define the core microbiome of deep oligotrophic groundwater.</title>
        <authorList>
            <person name="Mehrshad M."/>
            <person name="Lopez-Fernandez M."/>
            <person name="Bell E."/>
            <person name="Bernier-Latmani R."/>
            <person name="Bertilsson S."/>
            <person name="Dopson M."/>
        </authorList>
    </citation>
    <scope>NUCLEOTIDE SEQUENCE</scope>
    <source>
        <strain evidence="4">Modern_marine.mb.64</strain>
    </source>
</reference>
<name>A0A948RTX7_UNCEI</name>
<dbReference type="EMBL" id="JAHJDP010000032">
    <property type="protein sequence ID" value="MBU2690486.1"/>
    <property type="molecule type" value="Genomic_DNA"/>
</dbReference>
<evidence type="ECO:0000256" key="3">
    <source>
        <dbReference type="ARBA" id="ARBA00023004"/>
    </source>
</evidence>
<organism evidence="4 5">
    <name type="scientific">Eiseniibacteriota bacterium</name>
    <dbReference type="NCBI Taxonomy" id="2212470"/>
    <lineage>
        <taxon>Bacteria</taxon>
        <taxon>Candidatus Eiseniibacteriota</taxon>
    </lineage>
</organism>